<evidence type="ECO:0000313" key="3">
    <source>
        <dbReference type="EMBL" id="TWH91360.1"/>
    </source>
</evidence>
<keyword evidence="2" id="KW-0472">Membrane</keyword>
<dbReference type="GO" id="GO:0005886">
    <property type="term" value="C:plasma membrane"/>
    <property type="evidence" value="ECO:0007669"/>
    <property type="project" value="UniProtKB-SubCell"/>
</dbReference>
<dbReference type="GO" id="GO:0015562">
    <property type="term" value="F:efflux transmembrane transporter activity"/>
    <property type="evidence" value="ECO:0007669"/>
    <property type="project" value="InterPro"/>
</dbReference>
<dbReference type="PANTHER" id="PTHR30203:SF33">
    <property type="entry name" value="BLR4455 PROTEIN"/>
    <property type="match status" value="1"/>
</dbReference>
<name>A0A562K7H2_SPHWJ</name>
<dbReference type="Gene3D" id="2.20.200.10">
    <property type="entry name" value="Outer membrane efflux proteins (OEP)"/>
    <property type="match status" value="1"/>
</dbReference>
<evidence type="ECO:0000256" key="1">
    <source>
        <dbReference type="ARBA" id="ARBA00007613"/>
    </source>
</evidence>
<accession>A0A562K7H2</accession>
<dbReference type="Pfam" id="PF02321">
    <property type="entry name" value="OEP"/>
    <property type="match status" value="2"/>
</dbReference>
<protein>
    <submittedName>
        <fullName evidence="3">NodT family efflux transporter outer membrane factor (OMF) lipoprotein</fullName>
    </submittedName>
</protein>
<organism evidence="3 4">
    <name type="scientific">Sphingobium wenxiniae (strain DSM 21828 / CGMCC 1.7748 / JZ-1)</name>
    <dbReference type="NCBI Taxonomy" id="595605"/>
    <lineage>
        <taxon>Bacteria</taxon>
        <taxon>Pseudomonadati</taxon>
        <taxon>Pseudomonadota</taxon>
        <taxon>Alphaproteobacteria</taxon>
        <taxon>Sphingomonadales</taxon>
        <taxon>Sphingomonadaceae</taxon>
        <taxon>Sphingobium</taxon>
    </lineage>
</organism>
<dbReference type="InterPro" id="IPR010131">
    <property type="entry name" value="MdtP/NodT-like"/>
</dbReference>
<comment type="subcellular location">
    <subcellularLocation>
        <location evidence="2">Cell membrane</location>
        <topology evidence="2">Lipid-anchor</topology>
    </subcellularLocation>
</comment>
<gene>
    <name evidence="3" type="ORF">IQ35_03287</name>
</gene>
<comment type="similarity">
    <text evidence="1 2">Belongs to the outer membrane factor (OMF) (TC 1.B.17) family.</text>
</comment>
<comment type="caution">
    <text evidence="3">The sequence shown here is derived from an EMBL/GenBank/DDBJ whole genome shotgun (WGS) entry which is preliminary data.</text>
</comment>
<keyword evidence="2" id="KW-1134">Transmembrane beta strand</keyword>
<dbReference type="NCBIfam" id="TIGR01845">
    <property type="entry name" value="outer_NodT"/>
    <property type="match status" value="1"/>
</dbReference>
<keyword evidence="2" id="KW-0812">Transmembrane</keyword>
<keyword evidence="2" id="KW-0564">Palmitate</keyword>
<dbReference type="SUPFAM" id="SSF56954">
    <property type="entry name" value="Outer membrane efflux proteins (OEP)"/>
    <property type="match status" value="1"/>
</dbReference>
<proteinExistence type="inferred from homology"/>
<dbReference type="AlphaFoldDB" id="A0A562K7H2"/>
<dbReference type="Gene3D" id="1.20.1600.10">
    <property type="entry name" value="Outer membrane efflux proteins (OEP)"/>
    <property type="match status" value="1"/>
</dbReference>
<evidence type="ECO:0000256" key="2">
    <source>
        <dbReference type="RuleBase" id="RU362097"/>
    </source>
</evidence>
<dbReference type="Proteomes" id="UP000316624">
    <property type="component" value="Unassembled WGS sequence"/>
</dbReference>
<sequence length="443" mass="46781">MPSSFNHGAAWTAAVPADAFDRGDWWRAFDDPVLDGLMAKVDAATPTLAAALARYDQALANASAAGAGQFPTLNAQGAASRERLSAGRPIGPGNPVTANQFILGGAMSYELDLWGRVRNSVRAAQADAEAQAANLRSARLSLQAAVADLYIRLRGIETEQMLLDQTVLAYERAHHLIVTRHDGGIASGVDVNRSQTQLSSVAARAHGLQADHAEIEHQLAALIGEMPSTFSVEPQVRPTALPVYPSGFPSELLQRRPDIAAAQRRLAAANARIGVAKAAFFPDVSLGLAGGFQATDTPIIGAPTSFWGLGPLSAVLNLFDGGRRKAQLAMSKAQYEELAANYRSIVLGAFQEAEDALARIDALGRQNVRQSEAANAARRTEDLAFDRYRDGAADYLEVTTAQTASLAAQQDSIRVSVDQRRAAIALVRAIGGGAKASLQAAAP</sequence>
<keyword evidence="2 3" id="KW-0449">Lipoprotein</keyword>
<dbReference type="PANTHER" id="PTHR30203">
    <property type="entry name" value="OUTER MEMBRANE CATION EFFLUX PROTEIN"/>
    <property type="match status" value="1"/>
</dbReference>
<dbReference type="EMBL" id="VLKK01000017">
    <property type="protein sequence ID" value="TWH91360.1"/>
    <property type="molecule type" value="Genomic_DNA"/>
</dbReference>
<evidence type="ECO:0000313" key="4">
    <source>
        <dbReference type="Proteomes" id="UP000316624"/>
    </source>
</evidence>
<dbReference type="InterPro" id="IPR003423">
    <property type="entry name" value="OMP_efflux"/>
</dbReference>
<reference evidence="3 4" key="1">
    <citation type="journal article" date="2015" name="Stand. Genomic Sci.">
        <title>Genomic Encyclopedia of Bacterial and Archaeal Type Strains, Phase III: the genomes of soil and plant-associated and newly described type strains.</title>
        <authorList>
            <person name="Whitman W.B."/>
            <person name="Woyke T."/>
            <person name="Klenk H.P."/>
            <person name="Zhou Y."/>
            <person name="Lilburn T.G."/>
            <person name="Beck B.J."/>
            <person name="De Vos P."/>
            <person name="Vandamme P."/>
            <person name="Eisen J.A."/>
            <person name="Garrity G."/>
            <person name="Hugenholtz P."/>
            <person name="Kyrpides N.C."/>
        </authorList>
    </citation>
    <scope>NUCLEOTIDE SEQUENCE [LARGE SCALE GENOMIC DNA]</scope>
    <source>
        <strain evidence="3 4">CGMCC 1.7748</strain>
    </source>
</reference>
<keyword evidence="4" id="KW-1185">Reference proteome</keyword>